<feature type="domain" description="Cyclic nucleotide-binding" evidence="4">
    <location>
        <begin position="41"/>
        <end position="140"/>
    </location>
</feature>
<dbReference type="Pfam" id="PF13545">
    <property type="entry name" value="HTH_Crp_2"/>
    <property type="match status" value="1"/>
</dbReference>
<dbReference type="PANTHER" id="PTHR24567:SF68">
    <property type="entry name" value="DNA-BINDING TRANSCRIPTIONAL DUAL REGULATOR CRP"/>
    <property type="match status" value="1"/>
</dbReference>
<dbReference type="InterPro" id="IPR012318">
    <property type="entry name" value="HTH_CRP"/>
</dbReference>
<keyword evidence="1" id="KW-0805">Transcription regulation</keyword>
<gene>
    <name evidence="5" type="ORF">ABIE08_003729</name>
</gene>
<dbReference type="CDD" id="cd00038">
    <property type="entry name" value="CAP_ED"/>
    <property type="match status" value="1"/>
</dbReference>
<keyword evidence="2" id="KW-0238">DNA-binding</keyword>
<name>A0ABV2R3D6_9HYPH</name>
<evidence type="ECO:0000259" key="4">
    <source>
        <dbReference type="PROSITE" id="PS50042"/>
    </source>
</evidence>
<dbReference type="InterPro" id="IPR036390">
    <property type="entry name" value="WH_DNA-bd_sf"/>
</dbReference>
<keyword evidence="6" id="KW-1185">Reference proteome</keyword>
<dbReference type="InterPro" id="IPR014710">
    <property type="entry name" value="RmlC-like_jellyroll"/>
</dbReference>
<dbReference type="InterPro" id="IPR036388">
    <property type="entry name" value="WH-like_DNA-bd_sf"/>
</dbReference>
<dbReference type="Gene3D" id="1.10.10.10">
    <property type="entry name" value="Winged helix-like DNA-binding domain superfamily/Winged helix DNA-binding domain"/>
    <property type="match status" value="1"/>
</dbReference>
<dbReference type="InterPro" id="IPR018490">
    <property type="entry name" value="cNMP-bd_dom_sf"/>
</dbReference>
<dbReference type="PANTHER" id="PTHR24567">
    <property type="entry name" value="CRP FAMILY TRANSCRIPTIONAL REGULATORY PROTEIN"/>
    <property type="match status" value="1"/>
</dbReference>
<dbReference type="Proteomes" id="UP001549321">
    <property type="component" value="Unassembled WGS sequence"/>
</dbReference>
<evidence type="ECO:0000313" key="5">
    <source>
        <dbReference type="EMBL" id="MET4635778.1"/>
    </source>
</evidence>
<dbReference type="Pfam" id="PF00027">
    <property type="entry name" value="cNMP_binding"/>
    <property type="match status" value="1"/>
</dbReference>
<dbReference type="Gene3D" id="2.60.120.10">
    <property type="entry name" value="Jelly Rolls"/>
    <property type="match status" value="1"/>
</dbReference>
<evidence type="ECO:0000256" key="3">
    <source>
        <dbReference type="ARBA" id="ARBA00023163"/>
    </source>
</evidence>
<dbReference type="SUPFAM" id="SSF51206">
    <property type="entry name" value="cAMP-binding domain-like"/>
    <property type="match status" value="1"/>
</dbReference>
<dbReference type="EMBL" id="JBEPSM010000003">
    <property type="protein sequence ID" value="MET4635778.1"/>
    <property type="molecule type" value="Genomic_DNA"/>
</dbReference>
<comment type="caution">
    <text evidence="5">The sequence shown here is derived from an EMBL/GenBank/DDBJ whole genome shotgun (WGS) entry which is preliminary data.</text>
</comment>
<evidence type="ECO:0000313" key="6">
    <source>
        <dbReference type="Proteomes" id="UP001549321"/>
    </source>
</evidence>
<dbReference type="InterPro" id="IPR050397">
    <property type="entry name" value="Env_Response_Regulators"/>
</dbReference>
<accession>A0ABV2R3D6</accession>
<dbReference type="PROSITE" id="PS50042">
    <property type="entry name" value="CNMP_BINDING_3"/>
    <property type="match status" value="1"/>
</dbReference>
<keyword evidence="3" id="KW-0804">Transcription</keyword>
<protein>
    <submittedName>
        <fullName evidence="5">CRP/FNR family cyclic AMP-dependent transcriptional regulator</fullName>
    </submittedName>
</protein>
<evidence type="ECO:0000256" key="1">
    <source>
        <dbReference type="ARBA" id="ARBA00023015"/>
    </source>
</evidence>
<sequence>MSATLIKRATAEAILRENGWLSREPEAFADEVLRRSILLRYAPNEVIYHFGDDLGGIYGLVSGVVAVNTAPQVDAPQLVHMGVPGSWTGEDSYLIRQPRRLELRALTELWVMHLSLDQMTQMTAADPSVSRRFCQNLLHGVDVLIRIIHDLQKPDPDRRIASVLQRMTWSSKQVLLTQAEVGTMASASRRQVNAALKRFAAKGWLTTRYGSITILNAEALRRFGDEDGVEHPA</sequence>
<dbReference type="SUPFAM" id="SSF46785">
    <property type="entry name" value="Winged helix' DNA-binding domain"/>
    <property type="match status" value="1"/>
</dbReference>
<dbReference type="RefSeq" id="WP_354553329.1">
    <property type="nucleotide sequence ID" value="NZ_JBEPSM010000003.1"/>
</dbReference>
<dbReference type="InterPro" id="IPR000595">
    <property type="entry name" value="cNMP-bd_dom"/>
</dbReference>
<evidence type="ECO:0000256" key="2">
    <source>
        <dbReference type="ARBA" id="ARBA00023125"/>
    </source>
</evidence>
<organism evidence="5 6">
    <name type="scientific">Kaistia defluvii</name>
    <dbReference type="NCBI Taxonomy" id="410841"/>
    <lineage>
        <taxon>Bacteria</taxon>
        <taxon>Pseudomonadati</taxon>
        <taxon>Pseudomonadota</taxon>
        <taxon>Alphaproteobacteria</taxon>
        <taxon>Hyphomicrobiales</taxon>
        <taxon>Kaistiaceae</taxon>
        <taxon>Kaistia</taxon>
    </lineage>
</organism>
<proteinExistence type="predicted"/>
<reference evidence="5 6" key="1">
    <citation type="submission" date="2024-06" db="EMBL/GenBank/DDBJ databases">
        <title>Sorghum-associated microbial communities from plants grown in Nebraska, USA.</title>
        <authorList>
            <person name="Schachtman D."/>
        </authorList>
    </citation>
    <scope>NUCLEOTIDE SEQUENCE [LARGE SCALE GENOMIC DNA]</scope>
    <source>
        <strain evidence="5 6">3207</strain>
    </source>
</reference>